<keyword evidence="1" id="KW-0479">Metal-binding</keyword>
<keyword evidence="3" id="KW-0862">Zinc</keyword>
<name>A0A6J1G7Z5_CUCMO</name>
<evidence type="ECO:0000256" key="4">
    <source>
        <dbReference type="PROSITE-ProRule" id="PRU00175"/>
    </source>
</evidence>
<dbReference type="GO" id="GO:0006511">
    <property type="term" value="P:ubiquitin-dependent protein catabolic process"/>
    <property type="evidence" value="ECO:0007669"/>
    <property type="project" value="TreeGrafter"/>
</dbReference>
<feature type="domain" description="RING-type" evidence="5">
    <location>
        <begin position="177"/>
        <end position="218"/>
    </location>
</feature>
<dbReference type="Gene3D" id="3.30.40.10">
    <property type="entry name" value="Zinc/RING finger domain, C3HC4 (zinc finger)"/>
    <property type="match status" value="1"/>
</dbReference>
<dbReference type="GO" id="GO:0005634">
    <property type="term" value="C:nucleus"/>
    <property type="evidence" value="ECO:0007669"/>
    <property type="project" value="TreeGrafter"/>
</dbReference>
<evidence type="ECO:0000313" key="6">
    <source>
        <dbReference type="Proteomes" id="UP000504609"/>
    </source>
</evidence>
<proteinExistence type="predicted"/>
<dbReference type="InterPro" id="IPR013083">
    <property type="entry name" value="Znf_RING/FYVE/PHD"/>
</dbReference>
<dbReference type="CDD" id="cd16454">
    <property type="entry name" value="RING-H2_PA-TM-RING"/>
    <property type="match status" value="1"/>
</dbReference>
<sequence>MSLTFHDYLSFQCSIQSTCNGTVASDQQPMQLLELRLGNSTHLISRSSRQILQQTPTTPMGDALFPFVLRDLQHPPFLSNCYVLQFLSSFSIPIAACDIIYEEISSFALQLAAGNVDLNFHIVVEVDVIEMIWVDLDPFLVEEYSPAEMNGAPASAIERLQRQEFDGLREEEEEGDCSVCCEALKGEEEVSRIPCGHVYHKCCILKWLQMSNSCPLCRTKLEQ</sequence>
<evidence type="ECO:0000256" key="2">
    <source>
        <dbReference type="ARBA" id="ARBA00022771"/>
    </source>
</evidence>
<accession>A0A6J1G7Z5</accession>
<evidence type="ECO:0000256" key="3">
    <source>
        <dbReference type="ARBA" id="ARBA00022833"/>
    </source>
</evidence>
<reference evidence="7" key="1">
    <citation type="submission" date="2025-08" db="UniProtKB">
        <authorList>
            <consortium name="RefSeq"/>
        </authorList>
    </citation>
    <scope>IDENTIFICATION</scope>
    <source>
        <tissue evidence="7">Young leaves</tissue>
    </source>
</reference>
<gene>
    <name evidence="7" type="primary">LOC111451666</name>
</gene>
<dbReference type="GeneID" id="111451666"/>
<dbReference type="KEGG" id="cmos:111451666"/>
<evidence type="ECO:0000256" key="1">
    <source>
        <dbReference type="ARBA" id="ARBA00022723"/>
    </source>
</evidence>
<dbReference type="GO" id="GO:0061630">
    <property type="term" value="F:ubiquitin protein ligase activity"/>
    <property type="evidence" value="ECO:0007669"/>
    <property type="project" value="TreeGrafter"/>
</dbReference>
<dbReference type="PANTHER" id="PTHR45931">
    <property type="entry name" value="SI:CH211-59O9.10"/>
    <property type="match status" value="1"/>
</dbReference>
<keyword evidence="2 4" id="KW-0863">Zinc-finger</keyword>
<dbReference type="AlphaFoldDB" id="A0A6J1G7Z5"/>
<dbReference type="GO" id="GO:0008270">
    <property type="term" value="F:zinc ion binding"/>
    <property type="evidence" value="ECO:0007669"/>
    <property type="project" value="UniProtKB-KW"/>
</dbReference>
<dbReference type="SUPFAM" id="SSF57850">
    <property type="entry name" value="RING/U-box"/>
    <property type="match status" value="1"/>
</dbReference>
<dbReference type="Pfam" id="PF13639">
    <property type="entry name" value="zf-RING_2"/>
    <property type="match status" value="1"/>
</dbReference>
<dbReference type="InterPro" id="IPR001841">
    <property type="entry name" value="Znf_RING"/>
</dbReference>
<dbReference type="InterPro" id="IPR051834">
    <property type="entry name" value="RING_finger_E3_ligase"/>
</dbReference>
<dbReference type="PANTHER" id="PTHR45931:SF16">
    <property type="entry name" value="RING_U-BOX SUPERFAMILY PROTEIN"/>
    <property type="match status" value="1"/>
</dbReference>
<dbReference type="Proteomes" id="UP000504609">
    <property type="component" value="Unplaced"/>
</dbReference>
<evidence type="ECO:0000259" key="5">
    <source>
        <dbReference type="PROSITE" id="PS50089"/>
    </source>
</evidence>
<evidence type="ECO:0000313" key="7">
    <source>
        <dbReference type="RefSeq" id="XP_022947933.1"/>
    </source>
</evidence>
<organism evidence="6 7">
    <name type="scientific">Cucurbita moschata</name>
    <name type="common">Winter crookneck squash</name>
    <name type="synonym">Cucurbita pepo var. moschata</name>
    <dbReference type="NCBI Taxonomy" id="3662"/>
    <lineage>
        <taxon>Eukaryota</taxon>
        <taxon>Viridiplantae</taxon>
        <taxon>Streptophyta</taxon>
        <taxon>Embryophyta</taxon>
        <taxon>Tracheophyta</taxon>
        <taxon>Spermatophyta</taxon>
        <taxon>Magnoliopsida</taxon>
        <taxon>eudicotyledons</taxon>
        <taxon>Gunneridae</taxon>
        <taxon>Pentapetalae</taxon>
        <taxon>rosids</taxon>
        <taxon>fabids</taxon>
        <taxon>Cucurbitales</taxon>
        <taxon>Cucurbitaceae</taxon>
        <taxon>Cucurbiteae</taxon>
        <taxon>Cucurbita</taxon>
    </lineage>
</organism>
<keyword evidence="6" id="KW-1185">Reference proteome</keyword>
<protein>
    <submittedName>
        <fullName evidence="7">E3 ubiquitin-protein ligase RNF126-like</fullName>
    </submittedName>
</protein>
<dbReference type="PROSITE" id="PS50089">
    <property type="entry name" value="ZF_RING_2"/>
    <property type="match status" value="1"/>
</dbReference>
<dbReference type="RefSeq" id="XP_022947933.1">
    <property type="nucleotide sequence ID" value="XM_023092165.1"/>
</dbReference>
<dbReference type="SMART" id="SM00184">
    <property type="entry name" value="RING"/>
    <property type="match status" value="1"/>
</dbReference>